<comment type="caution">
    <text evidence="4">The sequence shown here is derived from an EMBL/GenBank/DDBJ whole genome shotgun (WGS) entry which is preliminary data.</text>
</comment>
<dbReference type="PANTHER" id="PTHR24104">
    <property type="entry name" value="E3 UBIQUITIN-PROTEIN LIGASE NHLRC1-RELATED"/>
    <property type="match status" value="1"/>
</dbReference>
<accession>A0AAV7KG40</accession>
<dbReference type="Pfam" id="PF17170">
    <property type="entry name" value="DUF5128"/>
    <property type="match status" value="1"/>
</dbReference>
<dbReference type="AlphaFoldDB" id="A0AAV7KG40"/>
<feature type="region of interest" description="Disordered" evidence="3">
    <location>
        <begin position="126"/>
        <end position="160"/>
    </location>
</feature>
<evidence type="ECO:0000256" key="1">
    <source>
        <dbReference type="ARBA" id="ARBA00022737"/>
    </source>
</evidence>
<dbReference type="SUPFAM" id="SSF101898">
    <property type="entry name" value="NHL repeat"/>
    <property type="match status" value="1"/>
</dbReference>
<dbReference type="GO" id="GO:0000209">
    <property type="term" value="P:protein polyubiquitination"/>
    <property type="evidence" value="ECO:0007669"/>
    <property type="project" value="TreeGrafter"/>
</dbReference>
<dbReference type="Gene3D" id="2.120.10.30">
    <property type="entry name" value="TolB, C-terminal domain"/>
    <property type="match status" value="2"/>
</dbReference>
<dbReference type="GO" id="GO:0061630">
    <property type="term" value="F:ubiquitin protein ligase activity"/>
    <property type="evidence" value="ECO:0007669"/>
    <property type="project" value="TreeGrafter"/>
</dbReference>
<dbReference type="GO" id="GO:0043161">
    <property type="term" value="P:proteasome-mediated ubiquitin-dependent protein catabolic process"/>
    <property type="evidence" value="ECO:0007669"/>
    <property type="project" value="TreeGrafter"/>
</dbReference>
<sequence length="519" mass="58299">MDKCDDTFAGFSVQIHNAKLKLKQTVQNLHSILDGRELELIEALDQIEGAYYENCNRIMKDISALEEMRSNTCCISTCDTGLIKSAVDQQMCRLTASLKTKNVKVDFLPNIEEIIVGFATIKVEDSGNNSPQSESKRNRKTRSRTSVALGEEKSSNFELSEHSSTNLDDALCYQKVAITAACQGNLLQSSRRRTNDGSPATIVQEKKHTLEKKYNSFDTLRQKANTIKRSVSKTYFSYKDMEVIGYASQKGVKFGQISNAYGIAVDTYHHRVYVCDYDNNRIQVFFENLQPAFMISDSRISLHKKIDGPWGIDIEGLRVYVTQNRSHCINVYNLEGKFLTQIGKEGSGQGELSYPQGISVDSSNTVFVCDNGNCRIQVFYYEFKKYHYLMEIGGNGLLSWPRDIYAKRSQIYILDSMSPCLQVWTKDGSFLRKFLTTGPGKDVDSPLFFTLDEEGNILVSDNGHSVIAVFKPNGDALAFVGRIGDGLGLLKSPRGIALSHEGGILCVDEKEYPVLQYYY</sequence>
<keyword evidence="1" id="KW-0677">Repeat</keyword>
<reference evidence="4 5" key="1">
    <citation type="journal article" date="2023" name="BMC Biol.">
        <title>The compact genome of the sponge Oopsacas minuta (Hexactinellida) is lacking key metazoan core genes.</title>
        <authorList>
            <person name="Santini S."/>
            <person name="Schenkelaars Q."/>
            <person name="Jourda C."/>
            <person name="Duchesne M."/>
            <person name="Belahbib H."/>
            <person name="Rocher C."/>
            <person name="Selva M."/>
            <person name="Riesgo A."/>
            <person name="Vervoort M."/>
            <person name="Leys S.P."/>
            <person name="Kodjabachian L."/>
            <person name="Le Bivic A."/>
            <person name="Borchiellini C."/>
            <person name="Claverie J.M."/>
            <person name="Renard E."/>
        </authorList>
    </citation>
    <scope>NUCLEOTIDE SEQUENCE [LARGE SCALE GENOMIC DNA]</scope>
    <source>
        <strain evidence="4">SPO-2</strain>
    </source>
</reference>
<organism evidence="4 5">
    <name type="scientific">Oopsacas minuta</name>
    <dbReference type="NCBI Taxonomy" id="111878"/>
    <lineage>
        <taxon>Eukaryota</taxon>
        <taxon>Metazoa</taxon>
        <taxon>Porifera</taxon>
        <taxon>Hexactinellida</taxon>
        <taxon>Hexasterophora</taxon>
        <taxon>Lyssacinosida</taxon>
        <taxon>Leucopsacidae</taxon>
        <taxon>Oopsacas</taxon>
    </lineage>
</organism>
<feature type="repeat" description="NHL" evidence="2">
    <location>
        <begin position="339"/>
        <end position="382"/>
    </location>
</feature>
<feature type="compositionally biased region" description="Basic and acidic residues" evidence="3">
    <location>
        <begin position="150"/>
        <end position="160"/>
    </location>
</feature>
<dbReference type="GO" id="GO:0008270">
    <property type="term" value="F:zinc ion binding"/>
    <property type="evidence" value="ECO:0007669"/>
    <property type="project" value="UniProtKB-KW"/>
</dbReference>
<protein>
    <submittedName>
        <fullName evidence="4">Uncharacterized protein</fullName>
    </submittedName>
</protein>
<name>A0AAV7KG40_9METZ</name>
<dbReference type="InterPro" id="IPR050952">
    <property type="entry name" value="TRIM-NHL_E3_ligases"/>
</dbReference>
<evidence type="ECO:0000256" key="3">
    <source>
        <dbReference type="SAM" id="MobiDB-lite"/>
    </source>
</evidence>
<dbReference type="InterPro" id="IPR001258">
    <property type="entry name" value="NHL_repeat"/>
</dbReference>
<keyword evidence="5" id="KW-1185">Reference proteome</keyword>
<proteinExistence type="predicted"/>
<dbReference type="CDD" id="cd05819">
    <property type="entry name" value="NHL"/>
    <property type="match status" value="1"/>
</dbReference>
<evidence type="ECO:0000256" key="2">
    <source>
        <dbReference type="PROSITE-ProRule" id="PRU00504"/>
    </source>
</evidence>
<gene>
    <name evidence="4" type="ORF">LOD99_13906</name>
</gene>
<dbReference type="Proteomes" id="UP001165289">
    <property type="component" value="Unassembled WGS sequence"/>
</dbReference>
<evidence type="ECO:0000313" key="4">
    <source>
        <dbReference type="EMBL" id="KAI6660317.1"/>
    </source>
</evidence>
<dbReference type="InterPro" id="IPR011042">
    <property type="entry name" value="6-blade_b-propeller_TolB-like"/>
</dbReference>
<dbReference type="EMBL" id="JAKMXF010000033">
    <property type="protein sequence ID" value="KAI6660317.1"/>
    <property type="molecule type" value="Genomic_DNA"/>
</dbReference>
<evidence type="ECO:0000313" key="5">
    <source>
        <dbReference type="Proteomes" id="UP001165289"/>
    </source>
</evidence>
<dbReference type="PANTHER" id="PTHR24104:SF25">
    <property type="entry name" value="PROTEIN LIN-41"/>
    <property type="match status" value="1"/>
</dbReference>
<feature type="repeat" description="NHL" evidence="2">
    <location>
        <begin position="248"/>
        <end position="288"/>
    </location>
</feature>
<dbReference type="PROSITE" id="PS51125">
    <property type="entry name" value="NHL"/>
    <property type="match status" value="2"/>
</dbReference>